<dbReference type="EMBL" id="AE013598">
    <property type="protein sequence ID" value="AAW75268.1"/>
    <property type="molecule type" value="Genomic_DNA"/>
</dbReference>
<proteinExistence type="predicted"/>
<dbReference type="Proteomes" id="UP000006735">
    <property type="component" value="Chromosome"/>
</dbReference>
<dbReference type="STRING" id="291331.XOO2014"/>
<accession>Q5H1A3</accession>
<protein>
    <submittedName>
        <fullName evidence="1">Glycosyltransferase</fullName>
    </submittedName>
</protein>
<dbReference type="AlphaFoldDB" id="Q5H1A3"/>
<organism evidence="1 2">
    <name type="scientific">Xanthomonas oryzae pv. oryzae (strain KACC10331 / KXO85)</name>
    <dbReference type="NCBI Taxonomy" id="291331"/>
    <lineage>
        <taxon>Bacteria</taxon>
        <taxon>Pseudomonadati</taxon>
        <taxon>Pseudomonadota</taxon>
        <taxon>Gammaproteobacteria</taxon>
        <taxon>Lysobacterales</taxon>
        <taxon>Lysobacteraceae</taxon>
        <taxon>Xanthomonas</taxon>
    </lineage>
</organism>
<reference evidence="1 2" key="1">
    <citation type="journal article" date="2005" name="Nucleic Acids Res.">
        <title>The genome sequence of Xanthomonas oryzae pathovar oryzae KACC10331, the bacterial blight pathogen of rice.</title>
        <authorList>
            <person name="Lee B.M."/>
            <person name="Park Y.J."/>
            <person name="Park D.S."/>
            <person name="Kang H.W."/>
            <person name="Kim J.G."/>
            <person name="Song E.S."/>
            <person name="Park I.C."/>
            <person name="Yoon U.H."/>
            <person name="Hahn J.H."/>
            <person name="Koo B.S."/>
            <person name="Lee G.B."/>
            <person name="Kim H."/>
            <person name="Park H.S."/>
            <person name="Yoon K.O."/>
            <person name="Kim J.H."/>
            <person name="Jung C.H."/>
            <person name="Koh N.H."/>
            <person name="Seo J.S."/>
            <person name="Go S.J."/>
        </authorList>
    </citation>
    <scope>NUCLEOTIDE SEQUENCE [LARGE SCALE GENOMIC DNA]</scope>
    <source>
        <strain evidence="2">KACC10331 / KXO85</strain>
    </source>
</reference>
<sequence>MHTLTAERVLHLEIESKPHCSCRMRCAHAWQSLRTARCVMRPQRSASCGWCKGAATGSRVCCLMDRSMRGPRAGTWGICATPRCLPIAGAFSPRPNGRDGTQRMRIDLIAPPYSGHLHPVLAIAQQLAAQHDVHVISTPAHSCVWAHRCQRAGCTRRSRTAVHCQSCACRGPRPLASASVAAQRARSDGAARRSATAALARAAAGSGDRRLHLTQCRTGRADDGHRVVDQHAVAVRDRHRGRAARVLRRIAACDHAVAADLACSGAPAHARPPTEPAPLLPAPDARLRLAGNLSQRSQRGGGFAVLHPGVGRAVVRAGTALACGSALRRSATLHAALSGDGAQLRRRAPACAGDAGHASAMGKAAHGWRVARAGAAVPQGDLSLQRWRHRRAAAASAGQLSPAAIRGLCAALAALRAGGAPRRCRHSVCLPGRRIAGDCLPAGLRPVRPRCAPASGRRCLVVTRSERLAGVVARGAQC</sequence>
<gene>
    <name evidence="1" type="primary">alg2</name>
    <name evidence="1" type="ordered locus">XOO2014</name>
</gene>
<evidence type="ECO:0000313" key="1">
    <source>
        <dbReference type="EMBL" id="AAW75268.1"/>
    </source>
</evidence>
<dbReference type="HOGENOM" id="CLU_571019_0_0_6"/>
<evidence type="ECO:0000313" key="2">
    <source>
        <dbReference type="Proteomes" id="UP000006735"/>
    </source>
</evidence>
<name>Q5H1A3_XANOR</name>
<keyword evidence="2" id="KW-1185">Reference proteome</keyword>
<dbReference type="KEGG" id="xoo:XOO2014"/>